<evidence type="ECO:0000256" key="1">
    <source>
        <dbReference type="SAM" id="MobiDB-lite"/>
    </source>
</evidence>
<dbReference type="HOGENOM" id="CLU_067371_0_0_1"/>
<organism evidence="2 3">
    <name type="scientific">Hapsidospora chrysogenum (strain ATCC 11550 / CBS 779.69 / DSM 880 / IAM 14645 / JCM 23072 / IMI 49137)</name>
    <name type="common">Acremonium chrysogenum</name>
    <dbReference type="NCBI Taxonomy" id="857340"/>
    <lineage>
        <taxon>Eukaryota</taxon>
        <taxon>Fungi</taxon>
        <taxon>Dikarya</taxon>
        <taxon>Ascomycota</taxon>
        <taxon>Pezizomycotina</taxon>
        <taxon>Sordariomycetes</taxon>
        <taxon>Hypocreomycetidae</taxon>
        <taxon>Hypocreales</taxon>
        <taxon>Bionectriaceae</taxon>
        <taxon>Hapsidospora</taxon>
    </lineage>
</organism>
<feature type="region of interest" description="Disordered" evidence="1">
    <location>
        <begin position="1"/>
        <end position="238"/>
    </location>
</feature>
<reference evidence="3" key="1">
    <citation type="journal article" date="2014" name="Genome Announc.">
        <title>Genome sequence and annotation of Acremonium chrysogenum, producer of the beta-lactam antibiotic cephalosporin C.</title>
        <authorList>
            <person name="Terfehr D."/>
            <person name="Dahlmann T.A."/>
            <person name="Specht T."/>
            <person name="Zadra I."/>
            <person name="Kuernsteiner H."/>
            <person name="Kueck U."/>
        </authorList>
    </citation>
    <scope>NUCLEOTIDE SEQUENCE [LARGE SCALE GENOMIC DNA]</scope>
    <source>
        <strain evidence="3">ATCC 11550 / CBS 779.69 / DSM 880 / IAM 14645 / JCM 23072 / IMI 49137</strain>
    </source>
</reference>
<dbReference type="AlphaFoldDB" id="A0A086TFX7"/>
<feature type="compositionally biased region" description="Basic and acidic residues" evidence="1">
    <location>
        <begin position="153"/>
        <end position="177"/>
    </location>
</feature>
<evidence type="ECO:0000313" key="3">
    <source>
        <dbReference type="Proteomes" id="UP000029964"/>
    </source>
</evidence>
<feature type="compositionally biased region" description="Basic residues" evidence="1">
    <location>
        <begin position="132"/>
        <end position="142"/>
    </location>
</feature>
<dbReference type="EMBL" id="JPKY01000004">
    <property type="protein sequence ID" value="KFH48259.1"/>
    <property type="molecule type" value="Genomic_DNA"/>
</dbReference>
<accession>A0A086TFX7</accession>
<dbReference type="STRING" id="857340.A0A086TFX7"/>
<evidence type="ECO:0000313" key="2">
    <source>
        <dbReference type="EMBL" id="KFH48259.1"/>
    </source>
</evidence>
<sequence>MISPSPEFPITKPGMHLQRKRDKPLRTYGRRQPPTVDARTEPPAKRRKFTDERPKAEDGNTAERDAAPAAGPTTGHGQSERDLGAPTPAKDSILNYFKRQPPAVVAKSSGSSGGTCPEGPSAAPPSPSPITNRKRRAPRLLRIRPAVLPEIGEDGHHDDENHSDDSEKENQGQARKDKGTRKRLQPRAEKTPASSEDNASRCIIDLAPQKQQQQQQHRKPVATQAKPRTRHPPTVQTTLNLSSRPAFDECTVCNTVWNPLCPDDARYHSRRHATVVRRERDRQKREGKDERGEE</sequence>
<comment type="caution">
    <text evidence="2">The sequence shown here is derived from an EMBL/GenBank/DDBJ whole genome shotgun (WGS) entry which is preliminary data.</text>
</comment>
<name>A0A086TFX7_HAPC1</name>
<proteinExistence type="predicted"/>
<feature type="compositionally biased region" description="Basic and acidic residues" evidence="1">
    <location>
        <begin position="276"/>
        <end position="294"/>
    </location>
</feature>
<keyword evidence="3" id="KW-1185">Reference proteome</keyword>
<dbReference type="OrthoDB" id="19981at2759"/>
<feature type="compositionally biased region" description="Basic and acidic residues" evidence="1">
    <location>
        <begin position="38"/>
        <end position="66"/>
    </location>
</feature>
<dbReference type="Proteomes" id="UP000029964">
    <property type="component" value="Unassembled WGS sequence"/>
</dbReference>
<protein>
    <submittedName>
        <fullName evidence="2">Uncharacterized protein</fullName>
    </submittedName>
</protein>
<gene>
    <name evidence="2" type="ORF">ACRE_008510</name>
</gene>
<feature type="region of interest" description="Disordered" evidence="1">
    <location>
        <begin position="269"/>
        <end position="294"/>
    </location>
</feature>